<dbReference type="AlphaFoldDB" id="A0A645DBP7"/>
<reference evidence="1" key="1">
    <citation type="submission" date="2019-08" db="EMBL/GenBank/DDBJ databases">
        <authorList>
            <person name="Kucharzyk K."/>
            <person name="Murdoch R.W."/>
            <person name="Higgins S."/>
            <person name="Loffler F."/>
        </authorList>
    </citation>
    <scope>NUCLEOTIDE SEQUENCE</scope>
</reference>
<proteinExistence type="predicted"/>
<accession>A0A645DBP7</accession>
<protein>
    <submittedName>
        <fullName evidence="1">Uncharacterized protein</fullName>
    </submittedName>
</protein>
<comment type="caution">
    <text evidence="1">The sequence shown here is derived from an EMBL/GenBank/DDBJ whole genome shotgun (WGS) entry which is preliminary data.</text>
</comment>
<evidence type="ECO:0000313" key="1">
    <source>
        <dbReference type="EMBL" id="MPM86741.1"/>
    </source>
</evidence>
<name>A0A645DBP7_9ZZZZ</name>
<dbReference type="EMBL" id="VSSQ01034710">
    <property type="protein sequence ID" value="MPM86741.1"/>
    <property type="molecule type" value="Genomic_DNA"/>
</dbReference>
<organism evidence="1">
    <name type="scientific">bioreactor metagenome</name>
    <dbReference type="NCBI Taxonomy" id="1076179"/>
    <lineage>
        <taxon>unclassified sequences</taxon>
        <taxon>metagenomes</taxon>
        <taxon>ecological metagenomes</taxon>
    </lineage>
</organism>
<gene>
    <name evidence="1" type="ORF">SDC9_133832</name>
</gene>
<sequence>MDCSSHDRFASGYLVGIGMFAGDQVHLIKCLDRFSRDFNVSTISLKESYDFIAAWNSFVDKRKTENETNTPQTVFEPAKIRIIGAVSIPFMEFICDQFHATQHNVLAELETVQGDFDLKNKISEIKRIFIDAPFAGDEYEWEFLKAKQGALSFYSRKVDKDGINLYYENGFILKINADATIKIPVSGGFTKLDDGSALKP</sequence>